<keyword evidence="2" id="KW-0963">Cytoplasm</keyword>
<reference evidence="8 9" key="1">
    <citation type="journal article" date="2023" name="Arcadia Sci">
        <title>De novo assembly of a long-read Amblyomma americanum tick genome.</title>
        <authorList>
            <person name="Chou S."/>
            <person name="Poskanzer K.E."/>
            <person name="Rollins M."/>
            <person name="Thuy-Boun P.S."/>
        </authorList>
    </citation>
    <scope>NUCLEOTIDE SEQUENCE [LARGE SCALE GENOMIC DNA]</scope>
    <source>
        <strain evidence="8">F_SG_1</strain>
        <tissue evidence="8">Salivary glands</tissue>
    </source>
</reference>
<proteinExistence type="predicted"/>
<dbReference type="FunFam" id="1.25.40.10:FF:000010">
    <property type="entry name" value="Stress-induced phosphoprotein 1"/>
    <property type="match status" value="1"/>
</dbReference>
<feature type="repeat" description="TPR" evidence="6">
    <location>
        <begin position="213"/>
        <end position="246"/>
    </location>
</feature>
<evidence type="ECO:0000256" key="1">
    <source>
        <dbReference type="ARBA" id="ARBA00004496"/>
    </source>
</evidence>
<evidence type="ECO:0000259" key="7">
    <source>
        <dbReference type="SMART" id="SM00727"/>
    </source>
</evidence>
<feature type="domain" description="STI1" evidence="7">
    <location>
        <begin position="274"/>
        <end position="313"/>
    </location>
</feature>
<dbReference type="GO" id="GO:0051879">
    <property type="term" value="F:Hsp90 protein binding"/>
    <property type="evidence" value="ECO:0007669"/>
    <property type="project" value="TreeGrafter"/>
</dbReference>
<dbReference type="AlphaFoldDB" id="A0AAQ4EH26"/>
<dbReference type="Proteomes" id="UP001321473">
    <property type="component" value="Unassembled WGS sequence"/>
</dbReference>
<protein>
    <recommendedName>
        <fullName evidence="5">Stress-induced-phosphoprotein 1</fullName>
    </recommendedName>
</protein>
<dbReference type="SMART" id="SM00727">
    <property type="entry name" value="STI1"/>
    <property type="match status" value="1"/>
</dbReference>
<dbReference type="Pfam" id="PF00515">
    <property type="entry name" value="TPR_1"/>
    <property type="match status" value="2"/>
</dbReference>
<feature type="repeat" description="TPR" evidence="6">
    <location>
        <begin position="10"/>
        <end position="43"/>
    </location>
</feature>
<accession>A0AAQ4EH26</accession>
<keyword evidence="9" id="KW-1185">Reference proteome</keyword>
<dbReference type="Pfam" id="PF13414">
    <property type="entry name" value="TPR_11"/>
    <property type="match status" value="1"/>
</dbReference>
<evidence type="ECO:0000256" key="6">
    <source>
        <dbReference type="PROSITE-ProRule" id="PRU00339"/>
    </source>
</evidence>
<dbReference type="PANTHER" id="PTHR22904">
    <property type="entry name" value="TPR REPEAT CONTAINING PROTEIN"/>
    <property type="match status" value="1"/>
</dbReference>
<dbReference type="InterPro" id="IPR019734">
    <property type="entry name" value="TPR_rpt"/>
</dbReference>
<dbReference type="InterPro" id="IPR041243">
    <property type="entry name" value="STI1/HOP_DP"/>
</dbReference>
<dbReference type="FunFam" id="1.25.40.10:FF:000027">
    <property type="entry name" value="stress-induced-phosphoprotein 1 isoform X1"/>
    <property type="match status" value="1"/>
</dbReference>
<keyword evidence="3" id="KW-0677">Repeat</keyword>
<feature type="repeat" description="TPR" evidence="6">
    <location>
        <begin position="145"/>
        <end position="178"/>
    </location>
</feature>
<comment type="caution">
    <text evidence="8">The sequence shown here is derived from an EMBL/GenBank/DDBJ whole genome shotgun (WGS) entry which is preliminary data.</text>
</comment>
<dbReference type="GO" id="GO:0005737">
    <property type="term" value="C:cytoplasm"/>
    <property type="evidence" value="ECO:0007669"/>
    <property type="project" value="UniProtKB-SubCell"/>
</dbReference>
<dbReference type="PROSITE" id="PS50005">
    <property type="entry name" value="TPR"/>
    <property type="match status" value="4"/>
</dbReference>
<dbReference type="EMBL" id="JARKHS020015941">
    <property type="protein sequence ID" value="KAK8774012.1"/>
    <property type="molecule type" value="Genomic_DNA"/>
</dbReference>
<name>A0AAQ4EH26_AMBAM</name>
<evidence type="ECO:0000256" key="4">
    <source>
        <dbReference type="ARBA" id="ARBA00022803"/>
    </source>
</evidence>
<dbReference type="Pfam" id="PF13424">
    <property type="entry name" value="TPR_12"/>
    <property type="match status" value="1"/>
</dbReference>
<dbReference type="PANTHER" id="PTHR22904:SF523">
    <property type="entry name" value="STRESS-INDUCED-PHOSPHOPROTEIN 1"/>
    <property type="match status" value="1"/>
</dbReference>
<evidence type="ECO:0000256" key="5">
    <source>
        <dbReference type="ARBA" id="ARBA00026193"/>
    </source>
</evidence>
<evidence type="ECO:0000313" key="9">
    <source>
        <dbReference type="Proteomes" id="UP001321473"/>
    </source>
</evidence>
<dbReference type="Pfam" id="PF17830">
    <property type="entry name" value="STI1-HOP_DP"/>
    <property type="match status" value="1"/>
</dbReference>
<dbReference type="InterPro" id="IPR011990">
    <property type="entry name" value="TPR-like_helical_dom_sf"/>
</dbReference>
<dbReference type="PROSITE" id="PS50293">
    <property type="entry name" value="TPR_REGION"/>
    <property type="match status" value="1"/>
</dbReference>
<dbReference type="SMART" id="SM00028">
    <property type="entry name" value="TPR"/>
    <property type="match status" value="6"/>
</dbReference>
<evidence type="ECO:0000313" key="8">
    <source>
        <dbReference type="EMBL" id="KAK8774012.1"/>
    </source>
</evidence>
<sequence>MSGDIKRDEAVAAKEAGNAAYRKRDFDAAIKHYDKAIELDPTDMSFRTNKAAVYFEQKDYQKCIEECNQAIEVGRENRADFKLIAKAYARMAGAYVKLDDYVNARTYYQKSLTEHRIPDTVTKLSEVEKIIKEQERKAYINPEISLEEKNLGNACFQKGDYPSAVRHYTEAIKRNPDDARLYSNRAACYQKLAEFQLALKDCEECIRLDPDFLKGYVRKGMALMAMKEHSKALTAFQKAIEIDPNNQDAVDGYKRCLMASDADPEEVRKRAMADPEVQKILGDPAMRIILEQMQSDPKALQEHLKNPDIAAKIQKLLESGLIAIR</sequence>
<dbReference type="InterPro" id="IPR006636">
    <property type="entry name" value="STI1_HS-bd"/>
</dbReference>
<keyword evidence="4 6" id="KW-0802">TPR repeat</keyword>
<feature type="repeat" description="TPR" evidence="6">
    <location>
        <begin position="179"/>
        <end position="212"/>
    </location>
</feature>
<dbReference type="SUPFAM" id="SSF48452">
    <property type="entry name" value="TPR-like"/>
    <property type="match status" value="2"/>
</dbReference>
<evidence type="ECO:0000256" key="3">
    <source>
        <dbReference type="ARBA" id="ARBA00022737"/>
    </source>
</evidence>
<organism evidence="8 9">
    <name type="scientific">Amblyomma americanum</name>
    <name type="common">Lone star tick</name>
    <dbReference type="NCBI Taxonomy" id="6943"/>
    <lineage>
        <taxon>Eukaryota</taxon>
        <taxon>Metazoa</taxon>
        <taxon>Ecdysozoa</taxon>
        <taxon>Arthropoda</taxon>
        <taxon>Chelicerata</taxon>
        <taxon>Arachnida</taxon>
        <taxon>Acari</taxon>
        <taxon>Parasitiformes</taxon>
        <taxon>Ixodida</taxon>
        <taxon>Ixodoidea</taxon>
        <taxon>Ixodidae</taxon>
        <taxon>Amblyomminae</taxon>
        <taxon>Amblyomma</taxon>
    </lineage>
</organism>
<comment type="subcellular location">
    <subcellularLocation>
        <location evidence="1">Cytoplasm</location>
    </subcellularLocation>
</comment>
<dbReference type="Gene3D" id="1.25.40.10">
    <property type="entry name" value="Tetratricopeptide repeat domain"/>
    <property type="match status" value="2"/>
</dbReference>
<dbReference type="FunFam" id="1.10.260.100:FF:000002">
    <property type="entry name" value="Stress-induced-phosphoprotein 1 (Hsp70/Hsp90-organizing)"/>
    <property type="match status" value="1"/>
</dbReference>
<evidence type="ECO:0000256" key="2">
    <source>
        <dbReference type="ARBA" id="ARBA00022490"/>
    </source>
</evidence>
<dbReference type="Gene3D" id="1.10.260.100">
    <property type="match status" value="1"/>
</dbReference>
<gene>
    <name evidence="8" type="ORF">V5799_011456</name>
</gene>